<gene>
    <name evidence="4" type="primary">paaI</name>
    <name evidence="4" type="ORF">GYA93_01535</name>
</gene>
<evidence type="ECO:0000313" key="5">
    <source>
        <dbReference type="Proteomes" id="UP000466307"/>
    </source>
</evidence>
<evidence type="ECO:0000256" key="2">
    <source>
        <dbReference type="ARBA" id="ARBA00022801"/>
    </source>
</evidence>
<keyword evidence="2" id="KW-0378">Hydrolase</keyword>
<feature type="domain" description="Thioesterase" evidence="3">
    <location>
        <begin position="56"/>
        <end position="127"/>
    </location>
</feature>
<dbReference type="AlphaFoldDB" id="A0A7K3LJ32"/>
<dbReference type="NCBIfam" id="TIGR00369">
    <property type="entry name" value="unchar_dom_1"/>
    <property type="match status" value="1"/>
</dbReference>
<dbReference type="PANTHER" id="PTHR42856">
    <property type="entry name" value="ACYL-COENZYME A THIOESTERASE PAAI"/>
    <property type="match status" value="1"/>
</dbReference>
<keyword evidence="5" id="KW-1185">Reference proteome</keyword>
<dbReference type="InterPro" id="IPR029069">
    <property type="entry name" value="HotDog_dom_sf"/>
</dbReference>
<name>A0A7K3LJ32_9ACTN</name>
<dbReference type="CDD" id="cd03443">
    <property type="entry name" value="PaaI_thioesterase"/>
    <property type="match status" value="1"/>
</dbReference>
<proteinExistence type="inferred from homology"/>
<organism evidence="4 5">
    <name type="scientific">Gordonia desulfuricans</name>
    <dbReference type="NCBI Taxonomy" id="89051"/>
    <lineage>
        <taxon>Bacteria</taxon>
        <taxon>Bacillati</taxon>
        <taxon>Actinomycetota</taxon>
        <taxon>Actinomycetes</taxon>
        <taxon>Mycobacteriales</taxon>
        <taxon>Gordoniaceae</taxon>
        <taxon>Gordonia</taxon>
    </lineage>
</organism>
<dbReference type="Proteomes" id="UP000466307">
    <property type="component" value="Unassembled WGS sequence"/>
</dbReference>
<dbReference type="FunFam" id="3.10.129.10:FF:000022">
    <property type="entry name" value="Phenylacetic acid degradation protein"/>
    <property type="match status" value="1"/>
</dbReference>
<dbReference type="NCBIfam" id="TIGR02286">
    <property type="entry name" value="PaaD"/>
    <property type="match status" value="1"/>
</dbReference>
<dbReference type="Pfam" id="PF03061">
    <property type="entry name" value="4HBT"/>
    <property type="match status" value="1"/>
</dbReference>
<dbReference type="InterPro" id="IPR011973">
    <property type="entry name" value="PaaD"/>
</dbReference>
<evidence type="ECO:0000259" key="3">
    <source>
        <dbReference type="Pfam" id="PF03061"/>
    </source>
</evidence>
<dbReference type="RefSeq" id="WP_059036875.1">
    <property type="nucleotide sequence ID" value="NZ_JAADZU010000003.1"/>
</dbReference>
<dbReference type="InterPro" id="IPR052723">
    <property type="entry name" value="Acyl-CoA_thioesterase_PaaI"/>
</dbReference>
<sequence>MTATESAVGTDHPIARTMFDADAASRASGIVLDELGPGHARMSMQVTATMVNGHEITHGGFVFLLADTAFAMACNSGSDAAVAARADIRFLRPTRLGDILVAEAVERERFGRNGIYDVTVRCGDHVVAEFRGDSRTIAPAAG</sequence>
<comment type="caution">
    <text evidence="4">The sequence shown here is derived from an EMBL/GenBank/DDBJ whole genome shotgun (WGS) entry which is preliminary data.</text>
</comment>
<dbReference type="PANTHER" id="PTHR42856:SF1">
    <property type="entry name" value="ACYL-COENZYME A THIOESTERASE PAAI"/>
    <property type="match status" value="1"/>
</dbReference>
<dbReference type="GO" id="GO:0016289">
    <property type="term" value="F:acyl-CoA hydrolase activity"/>
    <property type="evidence" value="ECO:0007669"/>
    <property type="project" value="UniProtKB-ARBA"/>
</dbReference>
<comment type="similarity">
    <text evidence="1">Belongs to the thioesterase PaaI family.</text>
</comment>
<evidence type="ECO:0000313" key="4">
    <source>
        <dbReference type="EMBL" id="NDK88272.1"/>
    </source>
</evidence>
<dbReference type="EMBL" id="JAADZU010000003">
    <property type="protein sequence ID" value="NDK88272.1"/>
    <property type="molecule type" value="Genomic_DNA"/>
</dbReference>
<reference evidence="4 5" key="1">
    <citation type="submission" date="2020-01" db="EMBL/GenBank/DDBJ databases">
        <title>Investigation of new actinobacteria for the biodesulphurisation of diesel fuel.</title>
        <authorList>
            <person name="Athi Narayanan S.M."/>
        </authorList>
    </citation>
    <scope>NUCLEOTIDE SEQUENCE [LARGE SCALE GENOMIC DNA]</scope>
    <source>
        <strain evidence="4 5">213E</strain>
    </source>
</reference>
<dbReference type="Gene3D" id="3.10.129.10">
    <property type="entry name" value="Hotdog Thioesterase"/>
    <property type="match status" value="1"/>
</dbReference>
<dbReference type="SUPFAM" id="SSF54637">
    <property type="entry name" value="Thioesterase/thiol ester dehydrase-isomerase"/>
    <property type="match status" value="1"/>
</dbReference>
<accession>A0A7K3LJ32</accession>
<evidence type="ECO:0000256" key="1">
    <source>
        <dbReference type="ARBA" id="ARBA00008324"/>
    </source>
</evidence>
<dbReference type="InterPro" id="IPR003736">
    <property type="entry name" value="PAAI_dom"/>
</dbReference>
<protein>
    <submittedName>
        <fullName evidence="4">Hydroxyphenylacetyl-CoA thioesterase PaaI</fullName>
    </submittedName>
</protein>
<dbReference type="InterPro" id="IPR006683">
    <property type="entry name" value="Thioestr_dom"/>
</dbReference>